<protein>
    <recommendedName>
        <fullName evidence="1">Integrase catalytic domain-containing protein</fullName>
    </recommendedName>
</protein>
<dbReference type="PANTHER" id="PTHR47331:SF6">
    <property type="entry name" value="DOUBLECORTIN DOMAIN-CONTAINING PROTEIN"/>
    <property type="match status" value="1"/>
</dbReference>
<dbReference type="SUPFAM" id="SSF56672">
    <property type="entry name" value="DNA/RNA polymerases"/>
    <property type="match status" value="1"/>
</dbReference>
<dbReference type="InterPro" id="IPR001584">
    <property type="entry name" value="Integrase_cat-core"/>
</dbReference>
<dbReference type="InterPro" id="IPR040676">
    <property type="entry name" value="DUF5641"/>
</dbReference>
<dbReference type="Gene3D" id="3.30.420.10">
    <property type="entry name" value="Ribonuclease H-like superfamily/Ribonuclease H"/>
    <property type="match status" value="1"/>
</dbReference>
<dbReference type="GO" id="GO:0003676">
    <property type="term" value="F:nucleic acid binding"/>
    <property type="evidence" value="ECO:0007669"/>
    <property type="project" value="InterPro"/>
</dbReference>
<dbReference type="Pfam" id="PF05380">
    <property type="entry name" value="Peptidase_A17"/>
    <property type="match status" value="1"/>
</dbReference>
<accession>A0A1A8MFW4</accession>
<evidence type="ECO:0000259" key="1">
    <source>
        <dbReference type="PROSITE" id="PS50994"/>
    </source>
</evidence>
<dbReference type="InterPro" id="IPR036397">
    <property type="entry name" value="RNaseH_sf"/>
</dbReference>
<organism evidence="2">
    <name type="scientific">Nothobranchius pienaari</name>
    <dbReference type="NCBI Taxonomy" id="704102"/>
    <lineage>
        <taxon>Eukaryota</taxon>
        <taxon>Metazoa</taxon>
        <taxon>Chordata</taxon>
        <taxon>Craniata</taxon>
        <taxon>Vertebrata</taxon>
        <taxon>Euteleostomi</taxon>
        <taxon>Actinopterygii</taxon>
        <taxon>Neopterygii</taxon>
        <taxon>Teleostei</taxon>
        <taxon>Neoteleostei</taxon>
        <taxon>Acanthomorphata</taxon>
        <taxon>Ovalentaria</taxon>
        <taxon>Atherinomorphae</taxon>
        <taxon>Cyprinodontiformes</taxon>
        <taxon>Nothobranchiidae</taxon>
        <taxon>Nothobranchius</taxon>
    </lineage>
</organism>
<gene>
    <name evidence="2" type="primary">Nfu_g_1_023706</name>
</gene>
<dbReference type="InterPro" id="IPR012337">
    <property type="entry name" value="RNaseH-like_sf"/>
</dbReference>
<dbReference type="CDD" id="cd01644">
    <property type="entry name" value="RT_pepA17"/>
    <property type="match status" value="1"/>
</dbReference>
<reference evidence="2" key="1">
    <citation type="submission" date="2016-05" db="EMBL/GenBank/DDBJ databases">
        <authorList>
            <person name="Lavstsen T."/>
            <person name="Jespersen J.S."/>
        </authorList>
    </citation>
    <scope>NUCLEOTIDE SEQUENCE</scope>
    <source>
        <tissue evidence="2">Brain</tissue>
    </source>
</reference>
<evidence type="ECO:0000313" key="2">
    <source>
        <dbReference type="EMBL" id="SBR55431.1"/>
    </source>
</evidence>
<dbReference type="Pfam" id="PF18701">
    <property type="entry name" value="DUF5641"/>
    <property type="match status" value="1"/>
</dbReference>
<dbReference type="GO" id="GO:0015074">
    <property type="term" value="P:DNA integration"/>
    <property type="evidence" value="ECO:0007669"/>
    <property type="project" value="InterPro"/>
</dbReference>
<feature type="domain" description="Integrase catalytic" evidence="1">
    <location>
        <begin position="1021"/>
        <end position="1216"/>
    </location>
</feature>
<proteinExistence type="predicted"/>
<dbReference type="PANTHER" id="PTHR47331">
    <property type="entry name" value="PHD-TYPE DOMAIN-CONTAINING PROTEIN"/>
    <property type="match status" value="1"/>
</dbReference>
<dbReference type="PROSITE" id="PS50994">
    <property type="entry name" value="INTEGRASE"/>
    <property type="match status" value="1"/>
</dbReference>
<dbReference type="InterPro" id="IPR043502">
    <property type="entry name" value="DNA/RNA_pol_sf"/>
</dbReference>
<dbReference type="InterPro" id="IPR008042">
    <property type="entry name" value="Retrotrans_Pao"/>
</dbReference>
<reference evidence="2" key="2">
    <citation type="submission" date="2016-06" db="EMBL/GenBank/DDBJ databases">
        <title>The genome of a short-lived fish provides insights into sex chromosome evolution and the genetic control of aging.</title>
        <authorList>
            <person name="Reichwald K."/>
            <person name="Felder M."/>
            <person name="Petzold A."/>
            <person name="Koch P."/>
            <person name="Groth M."/>
            <person name="Platzer M."/>
        </authorList>
    </citation>
    <scope>NUCLEOTIDE SEQUENCE</scope>
    <source>
        <tissue evidence="2">Brain</tissue>
    </source>
</reference>
<dbReference type="EMBL" id="HAEF01014272">
    <property type="protein sequence ID" value="SBR55431.1"/>
    <property type="molecule type" value="Transcribed_RNA"/>
</dbReference>
<name>A0A1A8MFW4_9TELE</name>
<sequence>MRRMYAMIDDQSNQSLAKTEFFDIFDIQSTTEPYTLKTCSGVTQMTGRRAGGHIVESLDGKANFPLPTLIECNAIPNNRDEVPTAEAALHHPHLKAIAAEIPPLDPKADILLLIGRDLLRAHKVREQINGRDNDPFAQRLDLGWVIVGDVCLGNAHKPSKINVLKTHILDNGRPSCLIPCNSHLNVKEDFSLSQTRSSSTQTPMVYPHPKPTADLLGETVFQQASNDNQLAQSVEDMIFLEKMSGFFKDETNSWVAPLPFRSPRRRLPDNRPCAYRRLMSLRRMLDKKPEMKTHFVEFMQQMFNNQHAELAPPHSKDKEIWYLPVFGVYHPQKPGKIRVVFDSSAQFDGVSLNDVLLSGPDLNNTLLGVLLRFRKEPVAVTADIEQMFYCFVVREDHRDYLRFLWYEDNDLAKDIVDYRMRVHVFGNSPSPAVAIYGMRLAAKEAENEYGADARNFIEQDFYVDDALKSFPTVAEAVDVLKKAQKMLALSNLRLHKIASNKVEVVKAFCPEDRAKDIKNLDLTKDELPVQRSLGVSWNPTSDTFTFHVPKEQKPFTRRGVLSTVNSLFDPLGLLAPVTIKGRLLLRALSSSNLEWDSSLPQDMYESWRSWHESLNSLTSLHIPRTYVTFSISQATFTELCVFSDASVKAIAAVAYLKVTHEDQHIEVGFVMGKAKLAPIPESTIPRLELCAAVLAVEMSELLKEELKIQIDKTTFYTDSKVVLGYINNQSRRFHVYVNNRVQRIKQSCLPEQWRYVPTEHNPADHGSRSVPAGKLSSTSWFHGPAFLLKEQTVFPEKGPFKLIDPESDVEIRHNVSVLVTTAGPGGLGSSRFERFSKWSSLVRSVAYLHHIADSFMSKNGGECRGWHLCKTSLKGDALRQAEHTIIRCVQHDVYADEINCIMMKREIPCTSTLLKLHPVMDNDSLLRVGGRLAASNLTSHEINPLLIPGKHHIATLLIRHHHEAVQHQGRHFTEGAVRASGLWIVGAKRSISSVIHKCVTCRKLRGKMEQQIMSDLPAERLQTDPPFSYVGLDMFGPWEVSARRTKGGQANSKRWAVLFTCMSTRAIHIEVVETLSASSFINALRRFFAIRGPAKQLRSDRGTNFVGAAKDLKLNPPKPDEPVLDAYLQQQRCSWVFNAPHSSHMGGTWERMIGISRRILDSMLLQAGNPTLTHEVLTTLMAEVTAIINARPLIPVSSDPDAPFILTPASLLTQKFDPVPIPSGDFTKADVYTRQWKRVQALADTFWARWQKDYLHMLQSRQKWQHRKPNLKEGDIVLLKDKQLKRNEWPMGIIVKTLPSKDGVVRKLEVKVARDKTSKTFCRPISDCILLLRD</sequence>
<dbReference type="SUPFAM" id="SSF53098">
    <property type="entry name" value="Ribonuclease H-like"/>
    <property type="match status" value="1"/>
</dbReference>